<accession>A0A1H6R9V1</accession>
<reference evidence="2 3" key="1">
    <citation type="submission" date="2016-10" db="EMBL/GenBank/DDBJ databases">
        <authorList>
            <person name="de Groot N.N."/>
        </authorList>
    </citation>
    <scope>NUCLEOTIDE SEQUENCE [LARGE SCALE GENOMIC DNA]</scope>
    <source>
        <strain evidence="2 3">DSM 23048</strain>
    </source>
</reference>
<evidence type="ECO:0000256" key="1">
    <source>
        <dbReference type="SAM" id="Phobius"/>
    </source>
</evidence>
<dbReference type="AlphaFoldDB" id="A0A1H6R9V1"/>
<evidence type="ECO:0000313" key="3">
    <source>
        <dbReference type="Proteomes" id="UP000183077"/>
    </source>
</evidence>
<organism evidence="2 3">
    <name type="scientific">Myroides marinus</name>
    <dbReference type="NCBI Taxonomy" id="703342"/>
    <lineage>
        <taxon>Bacteria</taxon>
        <taxon>Pseudomonadati</taxon>
        <taxon>Bacteroidota</taxon>
        <taxon>Flavobacteriia</taxon>
        <taxon>Flavobacteriales</taxon>
        <taxon>Flavobacteriaceae</taxon>
        <taxon>Myroides</taxon>
    </lineage>
</organism>
<feature type="transmembrane region" description="Helical" evidence="1">
    <location>
        <begin position="12"/>
        <end position="31"/>
    </location>
</feature>
<evidence type="ECO:0000313" key="2">
    <source>
        <dbReference type="EMBL" id="SEI48395.1"/>
    </source>
</evidence>
<keyword evidence="1" id="KW-0472">Membrane</keyword>
<keyword evidence="1" id="KW-0812">Transmembrane</keyword>
<feature type="transmembrane region" description="Helical" evidence="1">
    <location>
        <begin position="90"/>
        <end position="111"/>
    </location>
</feature>
<sequence>MEDLSVEKRHKRLFILGVVLLIALTVFFAFISKVVSSLFFDERGLLVYAQGMVLIGILMFFAFYLYVGGYTLFAFVIMRLTIRNKSYNKLFIILGIVGLIISLIYGINASFLSKLE</sequence>
<dbReference type="Proteomes" id="UP000183077">
    <property type="component" value="Unassembled WGS sequence"/>
</dbReference>
<protein>
    <submittedName>
        <fullName evidence="2">Uncharacterized protein</fullName>
    </submittedName>
</protein>
<feature type="transmembrane region" description="Helical" evidence="1">
    <location>
        <begin position="51"/>
        <end position="78"/>
    </location>
</feature>
<gene>
    <name evidence="2" type="ORF">SAMN04488018_10192</name>
</gene>
<proteinExistence type="predicted"/>
<dbReference type="GeneID" id="82255327"/>
<name>A0A1H6R9V1_9FLAO</name>
<dbReference type="RefSeq" id="WP_074744057.1">
    <property type="nucleotide sequence ID" value="NZ_FNYS01000001.1"/>
</dbReference>
<keyword evidence="1" id="KW-1133">Transmembrane helix</keyword>
<dbReference type="EMBL" id="FNYS01000001">
    <property type="protein sequence ID" value="SEI48395.1"/>
    <property type="molecule type" value="Genomic_DNA"/>
</dbReference>